<dbReference type="Proteomes" id="UP000287124">
    <property type="component" value="Unassembled WGS sequence"/>
</dbReference>
<gene>
    <name evidence="2" type="ORF">BHE90_016864</name>
</gene>
<feature type="compositionally biased region" description="Acidic residues" evidence="1">
    <location>
        <begin position="1267"/>
        <end position="1311"/>
    </location>
</feature>
<evidence type="ECO:0000256" key="1">
    <source>
        <dbReference type="SAM" id="MobiDB-lite"/>
    </source>
</evidence>
<keyword evidence="3" id="KW-1185">Reference proteome</keyword>
<evidence type="ECO:0000313" key="2">
    <source>
        <dbReference type="EMBL" id="RTE68758.1"/>
    </source>
</evidence>
<comment type="caution">
    <text evidence="2">The sequence shown here is derived from an EMBL/GenBank/DDBJ whole genome shotgun (WGS) entry which is preliminary data.</text>
</comment>
<sequence>KDEGDARSESSGFDNDVGPARTSATPPSPPGSTRRDIQTPQRGGSLLPPPTLPASPDAAAITPSRRSDNPVLDGFLDAIHQQDIASGPGFLRAQSDVYDRILRKFFNNQCDCQEPRARAEPEHTSTLPEYAQHIGRSLPPLPTVFAGRDEACDPRASFPQWQSFLSDQPAEPLSFRKTQASLSQDAVTIARLWDVDSIWFGARSLSAIRAPNQFRLSFFSPHKSNISTAQVIQPHGLDLAHTRHTSIGTFTTPDVRFSVLMFFPNGASSQTRASANSLSLARFRDLYDEIILPAVRETVPDHVRQEIPSSYDLIYAKSRAYQEKPGVGRWGAEDESRAFRLAYGIPASVLPQFWAAVVRNANLHRVQSKKGDAIPYFQNPRLLFQAHDLKNVFASQSLQESLALFRDTVLAGLDPTQIDMHSCWLDVGMRDHVRTPPASPTYEPWTLFWKDDCCRHLHDQVAGIVPEAPMEATYYRSHLLRDVGGYYAKAKSSRRSNPGHPEARSPGVIRAKAYNCSKELFGVMFSDYQLFGSGLLPLLAFDEGMLKDLAATDQSRQRAFVSQLSRSRLLDAWDANKRHVRAVSSSKRHSNFGIRKEVTFRLDVILAMWAGGRLEPDQNPHTGPMCWEVPLAPTIVGEQQHCPFWVIPTEMLTTFVSTQAARFVLPLDHIFSEITRASSADHLTSLPDPAQQILAFHTAQLFCRLLIHAVGSEQEYRFDYWIWRSAWQVKDRSRRNGRRKERQGLGLGNSINSSGTLWMPHGHFDWQRGHISLELLVNLYISRSPLQAKLAHRTNVQALATNQVTIELLFRRLVRDARAEHDQGHDEDAESLADRAIALAVEETARAYHQHFLAKLHSYWDRLRGKVGRQKLAVLDLLQQAQEESAAETGRIPTAQTVHGIYAEAWAKYCQVTADDGDDGDINASSSSPPLRSTLHEELPCWMNTRRRLPPKNSWSDFLSDQIFCRPKAPTWNALFFLQLYGGFKEVWQNICAPLGPFDGRFSRQIGCYIQVAFNSDHTKEVGTSHACGTWYHAKPTFFQIQYWAPYFSPPRAQEKTSLSSFYRRRTYPKGLSPRSTPSIPSPRHFHNLERAAWPHWVEIMHHLHDDLDHLPSGRGNSIRRHCKLALLYISYLAGPTWGLDEDDVNFIVPWSINKTSSGNSNEWDIFHVPVAETHVSKANFEDTVSQPTILLPTRDNIIGFLDAIETLTGPSSSIAERLSWTRRRLNNQGDQYDLPSYLAARHREVEPSARNRSLLERFLHQREPPEWDIEPVHEEDEEEAEEIAEEYDSSSGGDDDDDDDDLEEADSVDS</sequence>
<name>A0A430KZ65_9HYPO</name>
<dbReference type="EMBL" id="MIKF01000720">
    <property type="protein sequence ID" value="RTE68758.1"/>
    <property type="molecule type" value="Genomic_DNA"/>
</dbReference>
<feature type="region of interest" description="Disordered" evidence="1">
    <location>
        <begin position="1"/>
        <end position="66"/>
    </location>
</feature>
<accession>A0A430KZ65</accession>
<evidence type="ECO:0000313" key="3">
    <source>
        <dbReference type="Proteomes" id="UP000287124"/>
    </source>
</evidence>
<proteinExistence type="predicted"/>
<organism evidence="2 3">
    <name type="scientific">Fusarium euwallaceae</name>
    <dbReference type="NCBI Taxonomy" id="1147111"/>
    <lineage>
        <taxon>Eukaryota</taxon>
        <taxon>Fungi</taxon>
        <taxon>Dikarya</taxon>
        <taxon>Ascomycota</taxon>
        <taxon>Pezizomycotina</taxon>
        <taxon>Sordariomycetes</taxon>
        <taxon>Hypocreomycetidae</taxon>
        <taxon>Hypocreales</taxon>
        <taxon>Nectriaceae</taxon>
        <taxon>Fusarium</taxon>
        <taxon>Fusarium solani species complex</taxon>
    </lineage>
</organism>
<reference evidence="2 3" key="1">
    <citation type="submission" date="2017-06" db="EMBL/GenBank/DDBJ databases">
        <title>Comparative genomic analysis of Ambrosia Fusariam Clade fungi.</title>
        <authorList>
            <person name="Stajich J.E."/>
            <person name="Carrillo J."/>
            <person name="Kijimoto T."/>
            <person name="Eskalen A."/>
            <person name="O'Donnell K."/>
            <person name="Kasson M."/>
        </authorList>
    </citation>
    <scope>NUCLEOTIDE SEQUENCE [LARGE SCALE GENOMIC DNA]</scope>
    <source>
        <strain evidence="2 3">UCR1854</strain>
    </source>
</reference>
<feature type="non-terminal residue" evidence="2">
    <location>
        <position position="1"/>
    </location>
</feature>
<protein>
    <submittedName>
        <fullName evidence="2">Uncharacterized protein</fullName>
    </submittedName>
</protein>
<feature type="region of interest" description="Disordered" evidence="1">
    <location>
        <begin position="1263"/>
        <end position="1311"/>
    </location>
</feature>